<dbReference type="AlphaFoldDB" id="A0A7J6VBN9"/>
<organism evidence="2 3">
    <name type="scientific">Thalictrum thalictroides</name>
    <name type="common">Rue-anemone</name>
    <name type="synonym">Anemone thalictroides</name>
    <dbReference type="NCBI Taxonomy" id="46969"/>
    <lineage>
        <taxon>Eukaryota</taxon>
        <taxon>Viridiplantae</taxon>
        <taxon>Streptophyta</taxon>
        <taxon>Embryophyta</taxon>
        <taxon>Tracheophyta</taxon>
        <taxon>Spermatophyta</taxon>
        <taxon>Magnoliopsida</taxon>
        <taxon>Ranunculales</taxon>
        <taxon>Ranunculaceae</taxon>
        <taxon>Thalictroideae</taxon>
        <taxon>Thalictrum</taxon>
    </lineage>
</organism>
<feature type="compositionally biased region" description="Basic and acidic residues" evidence="1">
    <location>
        <begin position="8"/>
        <end position="22"/>
    </location>
</feature>
<accession>A0A7J6VBN9</accession>
<feature type="region of interest" description="Disordered" evidence="1">
    <location>
        <begin position="1"/>
        <end position="22"/>
    </location>
</feature>
<evidence type="ECO:0000313" key="3">
    <source>
        <dbReference type="Proteomes" id="UP000554482"/>
    </source>
</evidence>
<evidence type="ECO:0000256" key="1">
    <source>
        <dbReference type="SAM" id="MobiDB-lite"/>
    </source>
</evidence>
<name>A0A7J6VBN9_THATH</name>
<evidence type="ECO:0000313" key="2">
    <source>
        <dbReference type="EMBL" id="KAF5181630.1"/>
    </source>
</evidence>
<protein>
    <submittedName>
        <fullName evidence="2">Uncharacterized protein</fullName>
    </submittedName>
</protein>
<dbReference type="Proteomes" id="UP000554482">
    <property type="component" value="Unassembled WGS sequence"/>
</dbReference>
<dbReference type="EMBL" id="JABWDY010035936">
    <property type="protein sequence ID" value="KAF5181630.1"/>
    <property type="molecule type" value="Genomic_DNA"/>
</dbReference>
<proteinExistence type="predicted"/>
<dbReference type="OrthoDB" id="686198at2759"/>
<comment type="caution">
    <text evidence="2">The sequence shown here is derived from an EMBL/GenBank/DDBJ whole genome shotgun (WGS) entry which is preliminary data.</text>
</comment>
<keyword evidence="3" id="KW-1185">Reference proteome</keyword>
<gene>
    <name evidence="2" type="ORF">FRX31_028782</name>
</gene>
<sequence length="110" mass="12546">MSTTIQALKERAKPNLARGRNELKGPDLSEAVLVLAEASQARMEARNEARQKFTIMECHDVLEAMDVDIGRLAYVKLMTLFQEKGWREAFLHMSDARRKDLVESIKEGEL</sequence>
<reference evidence="2 3" key="1">
    <citation type="submission" date="2020-06" db="EMBL/GenBank/DDBJ databases">
        <title>Transcriptomic and genomic resources for Thalictrum thalictroides and T. hernandezii: Facilitating candidate gene discovery in an emerging model plant lineage.</title>
        <authorList>
            <person name="Arias T."/>
            <person name="Riano-Pachon D.M."/>
            <person name="Di Stilio V.S."/>
        </authorList>
    </citation>
    <scope>NUCLEOTIDE SEQUENCE [LARGE SCALE GENOMIC DNA]</scope>
    <source>
        <strain evidence="3">cv. WT478/WT964</strain>
        <tissue evidence="2">Leaves</tissue>
    </source>
</reference>